<keyword evidence="3 4" id="KW-0274">FAD</keyword>
<dbReference type="Pfam" id="PF00732">
    <property type="entry name" value="GMC_oxred_N"/>
    <property type="match status" value="1"/>
</dbReference>
<evidence type="ECO:0000256" key="4">
    <source>
        <dbReference type="RuleBase" id="RU003968"/>
    </source>
</evidence>
<dbReference type="PIRSF" id="PIRSF000137">
    <property type="entry name" value="Alcohol_oxidase"/>
    <property type="match status" value="1"/>
</dbReference>
<keyword evidence="4" id="KW-0285">Flavoprotein</keyword>
<evidence type="ECO:0000259" key="6">
    <source>
        <dbReference type="PROSITE" id="PS00624"/>
    </source>
</evidence>
<dbReference type="InterPro" id="IPR012132">
    <property type="entry name" value="GMC_OxRdtase"/>
</dbReference>
<dbReference type="Gene3D" id="3.50.50.60">
    <property type="entry name" value="FAD/NAD(P)-binding domain"/>
    <property type="match status" value="1"/>
</dbReference>
<gene>
    <name evidence="7" type="ORF">C7212DRAFT_280670</name>
</gene>
<feature type="domain" description="Glucose-methanol-choline oxidoreductase N-terminal" evidence="5">
    <location>
        <begin position="93"/>
        <end position="116"/>
    </location>
</feature>
<dbReference type="PROSITE" id="PS00623">
    <property type="entry name" value="GMC_OXRED_1"/>
    <property type="match status" value="1"/>
</dbReference>
<feature type="active site" description="Proton acceptor" evidence="2">
    <location>
        <position position="587"/>
    </location>
</feature>
<proteinExistence type="inferred from homology"/>
<evidence type="ECO:0000256" key="3">
    <source>
        <dbReference type="PIRSR" id="PIRSR000137-2"/>
    </source>
</evidence>
<dbReference type="EMBL" id="PYWC01000035">
    <property type="protein sequence ID" value="PWW76307.1"/>
    <property type="molecule type" value="Genomic_DNA"/>
</dbReference>
<dbReference type="AlphaFoldDB" id="A0A317SRT9"/>
<feature type="active site" description="Proton donor" evidence="2">
    <location>
        <position position="544"/>
    </location>
</feature>
<comment type="caution">
    <text evidence="7">The sequence shown here is derived from an EMBL/GenBank/DDBJ whole genome shotgun (WGS) entry which is preliminary data.</text>
</comment>
<dbReference type="InterPro" id="IPR036188">
    <property type="entry name" value="FAD/NAD-bd_sf"/>
</dbReference>
<protein>
    <submittedName>
        <fullName evidence="7">GMC oxidoreductase</fullName>
    </submittedName>
</protein>
<organism evidence="7 8">
    <name type="scientific">Tuber magnatum</name>
    <name type="common">white Piedmont truffle</name>
    <dbReference type="NCBI Taxonomy" id="42249"/>
    <lineage>
        <taxon>Eukaryota</taxon>
        <taxon>Fungi</taxon>
        <taxon>Dikarya</taxon>
        <taxon>Ascomycota</taxon>
        <taxon>Pezizomycotina</taxon>
        <taxon>Pezizomycetes</taxon>
        <taxon>Pezizales</taxon>
        <taxon>Tuberaceae</taxon>
        <taxon>Tuber</taxon>
    </lineage>
</organism>
<dbReference type="PROSITE" id="PS00624">
    <property type="entry name" value="GMC_OXRED_2"/>
    <property type="match status" value="1"/>
</dbReference>
<keyword evidence="8" id="KW-1185">Reference proteome</keyword>
<reference evidence="7 8" key="1">
    <citation type="submission" date="2018-03" db="EMBL/GenBank/DDBJ databases">
        <title>Genomes of Pezizomycetes fungi and the evolution of truffles.</title>
        <authorList>
            <person name="Murat C."/>
            <person name="Payen T."/>
            <person name="Noel B."/>
            <person name="Kuo A."/>
            <person name="Martin F.M."/>
        </authorList>
    </citation>
    <scope>NUCLEOTIDE SEQUENCE [LARGE SCALE GENOMIC DNA]</scope>
    <source>
        <strain evidence="7">091103-1</strain>
    </source>
</reference>
<dbReference type="PANTHER" id="PTHR11552">
    <property type="entry name" value="GLUCOSE-METHANOL-CHOLINE GMC OXIDOREDUCTASE"/>
    <property type="match status" value="1"/>
</dbReference>
<feature type="binding site" evidence="3">
    <location>
        <position position="243"/>
    </location>
    <ligand>
        <name>FAD</name>
        <dbReference type="ChEBI" id="CHEBI:57692"/>
    </ligand>
</feature>
<accession>A0A317SRT9</accession>
<dbReference type="Pfam" id="PF05199">
    <property type="entry name" value="GMC_oxred_C"/>
    <property type="match status" value="1"/>
</dbReference>
<dbReference type="STRING" id="42249.A0A317SRT9"/>
<name>A0A317SRT9_9PEZI</name>
<dbReference type="InterPro" id="IPR007867">
    <property type="entry name" value="GMC_OxRtase_C"/>
</dbReference>
<dbReference type="Proteomes" id="UP000246991">
    <property type="component" value="Unassembled WGS sequence"/>
</dbReference>
<evidence type="ECO:0000256" key="2">
    <source>
        <dbReference type="PIRSR" id="PIRSR000137-1"/>
    </source>
</evidence>
<comment type="similarity">
    <text evidence="1 4">Belongs to the GMC oxidoreductase family.</text>
</comment>
<dbReference type="GO" id="GO:0050660">
    <property type="term" value="F:flavin adenine dinucleotide binding"/>
    <property type="evidence" value="ECO:0007669"/>
    <property type="project" value="InterPro"/>
</dbReference>
<evidence type="ECO:0000256" key="1">
    <source>
        <dbReference type="ARBA" id="ARBA00010790"/>
    </source>
</evidence>
<dbReference type="SUPFAM" id="SSF54373">
    <property type="entry name" value="FAD-linked reductases, C-terminal domain"/>
    <property type="match status" value="1"/>
</dbReference>
<feature type="domain" description="Glucose-methanol-choline oxidoreductase N-terminal" evidence="6">
    <location>
        <begin position="288"/>
        <end position="302"/>
    </location>
</feature>
<evidence type="ECO:0000259" key="5">
    <source>
        <dbReference type="PROSITE" id="PS00623"/>
    </source>
</evidence>
<dbReference type="PANTHER" id="PTHR11552:SF115">
    <property type="entry name" value="DEHYDROGENASE XPTC-RELATED"/>
    <property type="match status" value="1"/>
</dbReference>
<dbReference type="SUPFAM" id="SSF51905">
    <property type="entry name" value="FAD/NAD(P)-binding domain"/>
    <property type="match status" value="1"/>
</dbReference>
<dbReference type="GO" id="GO:0044550">
    <property type="term" value="P:secondary metabolite biosynthetic process"/>
    <property type="evidence" value="ECO:0007669"/>
    <property type="project" value="TreeGrafter"/>
</dbReference>
<evidence type="ECO:0000313" key="8">
    <source>
        <dbReference type="Proteomes" id="UP000246991"/>
    </source>
</evidence>
<sequence>MLGTLIGEQEQLLDSYTYVIVGGGTAGLTVANRLSEDPDTTVLVLEAGIPDRKECAAILQRCLGGTMRSVYDWNITTEPQIYLSGRRQNLPIGKALGGSSMLNGMMFDRGAPSDYDMWEDLGNPGWGWAGLLPYFKKSETFTPPKPEHVARFGITYDPSVHGFDGYVQSGYPNFIYPQNKNFQDAMKSLGIAQPLDQAGEALGAFWSPNTIDPKNMTRSYARSAYFDNFVGRQNLHVYTSRHVTKLITEDNDEESGEGMEISGVEYVKPGDATRYVAKAKKEVIISAGTVHTPQILQLSGIGRKSLLEKLSIPVLIDLPGVGQNFQDHPYIMLIQSNQPVDNVEHSVIDLDRNASWDAESKALFYSNREGPWTAGSPNSVAFLPLSTYTDKAEALLGAYTTQEPGQHLRDGSEPAVIAGFQKHRQILLNRLAGTHTAAMEFIWLSGANQRFQMPFSISVTHPFSRGFIEINSTDPLAAPIVDLRTGSNPVDLNLFVEAFRFNRRLVQTPAIQELVPTELTPGPLLREDEELGQFARANLSTMFHPSGTSAMQPREIGGVVDHNLMVYGTRNLRVVDASIMPLIPGSHLVSTVYAIGEKAADIIKAAGKN</sequence>
<comment type="cofactor">
    <cofactor evidence="3">
        <name>FAD</name>
        <dbReference type="ChEBI" id="CHEBI:57692"/>
    </cofactor>
</comment>
<dbReference type="InterPro" id="IPR000172">
    <property type="entry name" value="GMC_OxRdtase_N"/>
</dbReference>
<dbReference type="Gene3D" id="3.30.560.10">
    <property type="entry name" value="Glucose Oxidase, domain 3"/>
    <property type="match status" value="1"/>
</dbReference>
<dbReference type="GO" id="GO:0016614">
    <property type="term" value="F:oxidoreductase activity, acting on CH-OH group of donors"/>
    <property type="evidence" value="ECO:0007669"/>
    <property type="project" value="InterPro"/>
</dbReference>
<evidence type="ECO:0000313" key="7">
    <source>
        <dbReference type="EMBL" id="PWW76307.1"/>
    </source>
</evidence>
<dbReference type="OrthoDB" id="269227at2759"/>